<feature type="compositionally biased region" description="Low complexity" evidence="2">
    <location>
        <begin position="15"/>
        <end position="24"/>
    </location>
</feature>
<keyword evidence="1" id="KW-0802">TPR repeat</keyword>
<evidence type="ECO:0000313" key="5">
    <source>
        <dbReference type="Proteomes" id="UP000021816"/>
    </source>
</evidence>
<dbReference type="STRING" id="1454003.AW10_00948"/>
<feature type="compositionally biased region" description="Low complexity" evidence="2">
    <location>
        <begin position="175"/>
        <end position="186"/>
    </location>
</feature>
<dbReference type="PANTHER" id="PTHR44395:SF1">
    <property type="entry name" value="PROTEIN O-MANNOSYL-TRANSFERASE TMTC3"/>
    <property type="match status" value="1"/>
</dbReference>
<evidence type="ECO:0000313" key="4">
    <source>
        <dbReference type="EMBL" id="EXI81867.1"/>
    </source>
</evidence>
<dbReference type="PROSITE" id="PS50005">
    <property type="entry name" value="TPR"/>
    <property type="match status" value="2"/>
</dbReference>
<proteinExistence type="predicted"/>
<sequence>MDALRRAEEAKRKASASASARPLATVPGELRLDPLPPETSARAETKEPTETREEAPLSSLADDLNAVEADLALRTSSSKGAATAATTRADFDRQQADERTAARNLFAVKQTPRSRTSLWLFLGLVGVATIAIGGYFWWQLRSIPAGTLLAPTAAARPPSYPVPPSQPAHSPPSPSLAAPEAAAEVPGESLELPPADRRAPEVPEALARSAPATRAADSSAASSAPPRRAASDAASRPRAAAPGVFQRSSNHKQLAQALDKAYDAWLADRLDDARRGYEQVLRSDPRSADALLGLAVIASQQGQLERAQALYLQVLESDPGNVTAQAALINMRGQSSAAQSESRLKTLIARQPDSAALFFALGNLYAGQSRWSEAQQAYFQAYSLDPGNADHVFNVAVSLDHLRQKKLAAQYYQMALTAAEISPSAFDQHAAAQRILDLQQ</sequence>
<keyword evidence="3" id="KW-0472">Membrane</keyword>
<dbReference type="Proteomes" id="UP000021816">
    <property type="component" value="Unassembled WGS sequence"/>
</dbReference>
<dbReference type="PANTHER" id="PTHR44395">
    <property type="match status" value="1"/>
</dbReference>
<dbReference type="GO" id="GO:0000030">
    <property type="term" value="F:mannosyltransferase activity"/>
    <property type="evidence" value="ECO:0007669"/>
    <property type="project" value="TreeGrafter"/>
</dbReference>
<comment type="caution">
    <text evidence="4">The sequence shown here is derived from an EMBL/GenBank/DDBJ whole genome shotgun (WGS) entry which is preliminary data.</text>
</comment>
<evidence type="ECO:0000256" key="3">
    <source>
        <dbReference type="SAM" id="Phobius"/>
    </source>
</evidence>
<organism evidence="4 5">
    <name type="scientific">Candidatus Accumulibacter appositus</name>
    <dbReference type="NCBI Taxonomy" id="1454003"/>
    <lineage>
        <taxon>Bacteria</taxon>
        <taxon>Pseudomonadati</taxon>
        <taxon>Pseudomonadota</taxon>
        <taxon>Betaproteobacteria</taxon>
        <taxon>Candidatus Accumulibacter</taxon>
    </lineage>
</organism>
<dbReference type="SMART" id="SM00028">
    <property type="entry name" value="TPR"/>
    <property type="match status" value="3"/>
</dbReference>
<feature type="compositionally biased region" description="Basic and acidic residues" evidence="2">
    <location>
        <begin position="1"/>
        <end position="12"/>
    </location>
</feature>
<feature type="compositionally biased region" description="Basic and acidic residues" evidence="2">
    <location>
        <begin position="41"/>
        <end position="55"/>
    </location>
</feature>
<dbReference type="AlphaFoldDB" id="A0A011PY17"/>
<accession>A0A011PY17</accession>
<reference evidence="4 5" key="1">
    <citation type="submission" date="2014-02" db="EMBL/GenBank/DDBJ databases">
        <title>Expanding our view of genomic diversity in Candidatus Accumulibacter clades.</title>
        <authorList>
            <person name="Skennerton C.T."/>
            <person name="Barr J.J."/>
            <person name="Slater F.R."/>
            <person name="Bond P.L."/>
            <person name="Tyson G.W."/>
        </authorList>
    </citation>
    <scope>NUCLEOTIDE SEQUENCE [LARGE SCALE GENOMIC DNA]</scope>
    <source>
        <strain evidence="5">BA-92</strain>
    </source>
</reference>
<dbReference type="SUPFAM" id="SSF48452">
    <property type="entry name" value="TPR-like"/>
    <property type="match status" value="1"/>
</dbReference>
<dbReference type="InterPro" id="IPR011990">
    <property type="entry name" value="TPR-like_helical_dom_sf"/>
</dbReference>
<keyword evidence="3" id="KW-1133">Transmembrane helix</keyword>
<gene>
    <name evidence="4" type="ORF">AW10_00948</name>
</gene>
<keyword evidence="3" id="KW-0812">Transmembrane</keyword>
<feature type="compositionally biased region" description="Pro residues" evidence="2">
    <location>
        <begin position="158"/>
        <end position="174"/>
    </location>
</feature>
<name>A0A011PY17_9PROT</name>
<feature type="region of interest" description="Disordered" evidence="2">
    <location>
        <begin position="1"/>
        <end position="60"/>
    </location>
</feature>
<feature type="repeat" description="TPR" evidence="1">
    <location>
        <begin position="355"/>
        <end position="388"/>
    </location>
</feature>
<evidence type="ECO:0000256" key="2">
    <source>
        <dbReference type="SAM" id="MobiDB-lite"/>
    </source>
</evidence>
<evidence type="ECO:0000256" key="1">
    <source>
        <dbReference type="PROSITE-ProRule" id="PRU00339"/>
    </source>
</evidence>
<dbReference type="GO" id="GO:0035269">
    <property type="term" value="P:protein O-linked glycosylation via mannose"/>
    <property type="evidence" value="ECO:0007669"/>
    <property type="project" value="TreeGrafter"/>
</dbReference>
<protein>
    <submittedName>
        <fullName evidence="4">Cellulose synthase subunit BcsC</fullName>
    </submittedName>
</protein>
<dbReference type="Pfam" id="PF13432">
    <property type="entry name" value="TPR_16"/>
    <property type="match status" value="1"/>
</dbReference>
<feature type="transmembrane region" description="Helical" evidence="3">
    <location>
        <begin position="118"/>
        <end position="138"/>
    </location>
</feature>
<dbReference type="InterPro" id="IPR019734">
    <property type="entry name" value="TPR_rpt"/>
</dbReference>
<dbReference type="EMBL" id="JEMX01000017">
    <property type="protein sequence ID" value="EXI81867.1"/>
    <property type="molecule type" value="Genomic_DNA"/>
</dbReference>
<feature type="region of interest" description="Disordered" evidence="2">
    <location>
        <begin position="153"/>
        <end position="252"/>
    </location>
</feature>
<dbReference type="Pfam" id="PF14559">
    <property type="entry name" value="TPR_19"/>
    <property type="match status" value="1"/>
</dbReference>
<feature type="compositionally biased region" description="Low complexity" evidence="2">
    <location>
        <begin position="207"/>
        <end position="242"/>
    </location>
</feature>
<feature type="repeat" description="TPR" evidence="1">
    <location>
        <begin position="288"/>
        <end position="321"/>
    </location>
</feature>
<dbReference type="PATRIC" id="fig|1454003.3.peg.973"/>
<dbReference type="Gene3D" id="1.25.40.10">
    <property type="entry name" value="Tetratricopeptide repeat domain"/>
    <property type="match status" value="2"/>
</dbReference>